<evidence type="ECO:0000256" key="1">
    <source>
        <dbReference type="ARBA" id="ARBA00004127"/>
    </source>
</evidence>
<evidence type="ECO:0000256" key="7">
    <source>
        <dbReference type="ARBA" id="ARBA00022989"/>
    </source>
</evidence>
<sequence length="199" mass="21779">MVGFGSILLELWAAGPGLLGFWASPLVLLNSREVYLYLCGGGVENHLGKTTINKLDQNSNPDLPIIGSLVLTRVWPQDTAIREKPPQVHPTEIRTSISPSSAVELNTTSALANYATEAGHGQAVQRARLLDEAIESVVVLPSSSALDKQNDGRLVHVSGILQVGEPLTEMEYGIAMSAIKLKRRVQMYQWEEEQTNRSY</sequence>
<keyword evidence="7" id="KW-1133">Transmembrane helix</keyword>
<keyword evidence="9" id="KW-0539">Nucleus</keyword>
<keyword evidence="5" id="KW-0812">Transmembrane</keyword>
<organism evidence="10">
    <name type="scientific">Timema monikensis</name>
    <dbReference type="NCBI Taxonomy" id="170555"/>
    <lineage>
        <taxon>Eukaryota</taxon>
        <taxon>Metazoa</taxon>
        <taxon>Ecdysozoa</taxon>
        <taxon>Arthropoda</taxon>
        <taxon>Hexapoda</taxon>
        <taxon>Insecta</taxon>
        <taxon>Pterygota</taxon>
        <taxon>Neoptera</taxon>
        <taxon>Polyneoptera</taxon>
        <taxon>Phasmatodea</taxon>
        <taxon>Timematodea</taxon>
        <taxon>Timematoidea</taxon>
        <taxon>Timematidae</taxon>
        <taxon>Timema</taxon>
    </lineage>
</organism>
<dbReference type="GO" id="GO:0071763">
    <property type="term" value="P:nuclear membrane organization"/>
    <property type="evidence" value="ECO:0007669"/>
    <property type="project" value="TreeGrafter"/>
</dbReference>
<gene>
    <name evidence="10" type="ORF">TMSB3V08_LOCUS1389</name>
</gene>
<evidence type="ECO:0000256" key="9">
    <source>
        <dbReference type="ARBA" id="ARBA00023242"/>
    </source>
</evidence>
<protein>
    <submittedName>
        <fullName evidence="10">Uncharacterized protein</fullName>
    </submittedName>
</protein>
<comment type="similarity">
    <text evidence="4">Belongs to the TMEM43 family.</text>
</comment>
<dbReference type="PANTHER" id="PTHR13416:SF2">
    <property type="entry name" value="TRANSMEMBRANE PROTEIN 43"/>
    <property type="match status" value="1"/>
</dbReference>
<dbReference type="InterPro" id="IPR012430">
    <property type="entry name" value="TMEM43_fam"/>
</dbReference>
<name>A0A7R9HIW8_9NEOP</name>
<dbReference type="PANTHER" id="PTHR13416">
    <property type="match status" value="1"/>
</dbReference>
<reference evidence="10" key="1">
    <citation type="submission" date="2020-11" db="EMBL/GenBank/DDBJ databases">
        <authorList>
            <person name="Tran Van P."/>
        </authorList>
    </citation>
    <scope>NUCLEOTIDE SEQUENCE</scope>
</reference>
<evidence type="ECO:0000256" key="3">
    <source>
        <dbReference type="ARBA" id="ARBA00004586"/>
    </source>
</evidence>
<dbReference type="GO" id="GO:0005789">
    <property type="term" value="C:endoplasmic reticulum membrane"/>
    <property type="evidence" value="ECO:0007669"/>
    <property type="project" value="UniProtKB-SubCell"/>
</dbReference>
<evidence type="ECO:0000256" key="8">
    <source>
        <dbReference type="ARBA" id="ARBA00023136"/>
    </source>
</evidence>
<evidence type="ECO:0000256" key="2">
    <source>
        <dbReference type="ARBA" id="ARBA00004259"/>
    </source>
</evidence>
<keyword evidence="8" id="KW-0472">Membrane</keyword>
<evidence type="ECO:0000256" key="4">
    <source>
        <dbReference type="ARBA" id="ARBA00006627"/>
    </source>
</evidence>
<evidence type="ECO:0000256" key="5">
    <source>
        <dbReference type="ARBA" id="ARBA00022692"/>
    </source>
</evidence>
<dbReference type="GO" id="GO:0006629">
    <property type="term" value="P:lipid metabolic process"/>
    <property type="evidence" value="ECO:0007669"/>
    <property type="project" value="TreeGrafter"/>
</dbReference>
<evidence type="ECO:0000313" key="10">
    <source>
        <dbReference type="EMBL" id="CAD7424441.1"/>
    </source>
</evidence>
<keyword evidence="6" id="KW-0256">Endoplasmic reticulum</keyword>
<accession>A0A7R9HIW8</accession>
<dbReference type="EMBL" id="OB792789">
    <property type="protein sequence ID" value="CAD7424441.1"/>
    <property type="molecule type" value="Genomic_DNA"/>
</dbReference>
<comment type="subcellular location">
    <subcellularLocation>
        <location evidence="1">Endomembrane system</location>
        <topology evidence="1">Multi-pass membrane protein</topology>
    </subcellularLocation>
    <subcellularLocation>
        <location evidence="3">Endoplasmic reticulum membrane</location>
    </subcellularLocation>
    <subcellularLocation>
        <location evidence="2">Nucleus envelope</location>
    </subcellularLocation>
</comment>
<dbReference type="GO" id="GO:0005637">
    <property type="term" value="C:nuclear inner membrane"/>
    <property type="evidence" value="ECO:0007669"/>
    <property type="project" value="TreeGrafter"/>
</dbReference>
<evidence type="ECO:0000256" key="6">
    <source>
        <dbReference type="ARBA" id="ARBA00022824"/>
    </source>
</evidence>
<proteinExistence type="inferred from homology"/>
<dbReference type="AlphaFoldDB" id="A0A7R9HIW8"/>